<keyword evidence="2 6" id="KW-0698">rRNA processing</keyword>
<feature type="domain" description="Tetrapyrrole methylase" evidence="7">
    <location>
        <begin position="14"/>
        <end position="212"/>
    </location>
</feature>
<proteinExistence type="inferred from homology"/>
<dbReference type="FunFam" id="3.30.950.10:FF:000002">
    <property type="entry name" value="Ribosomal RNA small subunit methyltransferase I"/>
    <property type="match status" value="1"/>
</dbReference>
<organism evidence="9 10">
    <name type="scientific">Catenisphaera adipataccumulans</name>
    <dbReference type="NCBI Taxonomy" id="700500"/>
    <lineage>
        <taxon>Bacteria</taxon>
        <taxon>Bacillati</taxon>
        <taxon>Bacillota</taxon>
        <taxon>Erysipelotrichia</taxon>
        <taxon>Erysipelotrichales</taxon>
        <taxon>Erysipelotrichaceae</taxon>
        <taxon>Catenisphaera</taxon>
    </lineage>
</organism>
<comment type="catalytic activity">
    <reaction evidence="6">
        <text>cytidine(1402) in 16S rRNA + S-adenosyl-L-methionine = 2'-O-methylcytidine(1402) in 16S rRNA + S-adenosyl-L-homocysteine + H(+)</text>
        <dbReference type="Rhea" id="RHEA:42924"/>
        <dbReference type="Rhea" id="RHEA-COMP:10285"/>
        <dbReference type="Rhea" id="RHEA-COMP:10286"/>
        <dbReference type="ChEBI" id="CHEBI:15378"/>
        <dbReference type="ChEBI" id="CHEBI:57856"/>
        <dbReference type="ChEBI" id="CHEBI:59789"/>
        <dbReference type="ChEBI" id="CHEBI:74495"/>
        <dbReference type="ChEBI" id="CHEBI:82748"/>
        <dbReference type="EC" id="2.1.1.198"/>
    </reaction>
</comment>
<dbReference type="RefSeq" id="WP_183329111.1">
    <property type="nucleotide sequence ID" value="NZ_JACHHK010000009.1"/>
</dbReference>
<keyword evidence="5 6" id="KW-0949">S-adenosyl-L-methionine</keyword>
<dbReference type="GO" id="GO:0070677">
    <property type="term" value="F:rRNA (cytosine-2'-O-)-methyltransferase activity"/>
    <property type="evidence" value="ECO:0007669"/>
    <property type="project" value="UniProtKB-UniRule"/>
</dbReference>
<comment type="function">
    <text evidence="6">Catalyzes the 2'-O-methylation of the ribose of cytidine 1402 (C1402) in 16S rRNA.</text>
</comment>
<evidence type="ECO:0000256" key="5">
    <source>
        <dbReference type="ARBA" id="ARBA00022691"/>
    </source>
</evidence>
<dbReference type="NCBIfam" id="TIGR00096">
    <property type="entry name" value="16S rRNA (cytidine(1402)-2'-O)-methyltransferase"/>
    <property type="match status" value="1"/>
</dbReference>
<keyword evidence="10" id="KW-1185">Reference proteome</keyword>
<dbReference type="PIRSF" id="PIRSF005917">
    <property type="entry name" value="MTase_YraL"/>
    <property type="match status" value="1"/>
</dbReference>
<dbReference type="InterPro" id="IPR018063">
    <property type="entry name" value="SAM_MeTrfase_RsmI_CS"/>
</dbReference>
<keyword evidence="3 6" id="KW-0489">Methyltransferase</keyword>
<protein>
    <recommendedName>
        <fullName evidence="6">Ribosomal RNA small subunit methyltransferase I</fullName>
        <ecNumber evidence="6">2.1.1.198</ecNumber>
    </recommendedName>
    <alternativeName>
        <fullName evidence="6">16S rRNA 2'-O-ribose C1402 methyltransferase</fullName>
    </alternativeName>
    <alternativeName>
        <fullName evidence="6">rRNA (cytidine-2'-O-)-methyltransferase RsmI</fullName>
    </alternativeName>
</protein>
<evidence type="ECO:0000256" key="2">
    <source>
        <dbReference type="ARBA" id="ARBA00022552"/>
    </source>
</evidence>
<dbReference type="AlphaFoldDB" id="A0A7W8D1G3"/>
<dbReference type="PROSITE" id="PS01296">
    <property type="entry name" value="RSMI"/>
    <property type="match status" value="1"/>
</dbReference>
<dbReference type="EC" id="2.1.1.198" evidence="6"/>
<feature type="domain" description="RsmI HTH" evidence="8">
    <location>
        <begin position="245"/>
        <end position="280"/>
    </location>
</feature>
<evidence type="ECO:0000313" key="9">
    <source>
        <dbReference type="EMBL" id="MBB5183815.1"/>
    </source>
</evidence>
<dbReference type="InterPro" id="IPR000878">
    <property type="entry name" value="4pyrrol_Mease"/>
</dbReference>
<dbReference type="Pfam" id="PF00590">
    <property type="entry name" value="TP_methylase"/>
    <property type="match status" value="1"/>
</dbReference>
<evidence type="ECO:0000256" key="6">
    <source>
        <dbReference type="HAMAP-Rule" id="MF_01877"/>
    </source>
</evidence>
<sequence>MDRQKSFENEGPILYLVPTPIGNLQEMTPRALDVLRQADAIAAEDTRNTQKLLNAYDIHKPLFSHYEHNQDTSIPKIISKLKDGQTIAVVSDAGYPLISDPGQGLVRAVLDAGYPVVSVSGANAALNALVASGLSARHYLFYGFLDHKSSKRRKELETLAAFPYTMIFYEAPHRIHDTLVDLLEVLGDRQICLARELTKMHEEYLRGSVSEIIAASEGLKGEMVIVADGSHEKQAPDVEQMVEEVRCLQETMRMKAAVKQVAERYGYSKNVLYQEVLKRK</sequence>
<dbReference type="GO" id="GO:0005737">
    <property type="term" value="C:cytoplasm"/>
    <property type="evidence" value="ECO:0007669"/>
    <property type="project" value="UniProtKB-SubCell"/>
</dbReference>
<comment type="subcellular location">
    <subcellularLocation>
        <location evidence="6">Cytoplasm</location>
    </subcellularLocation>
</comment>
<evidence type="ECO:0000256" key="3">
    <source>
        <dbReference type="ARBA" id="ARBA00022603"/>
    </source>
</evidence>
<evidence type="ECO:0000259" key="8">
    <source>
        <dbReference type="Pfam" id="PF23016"/>
    </source>
</evidence>
<dbReference type="PANTHER" id="PTHR46111:SF1">
    <property type="entry name" value="RIBOSOMAL RNA SMALL SUBUNIT METHYLTRANSFERASE I"/>
    <property type="match status" value="1"/>
</dbReference>
<evidence type="ECO:0000259" key="7">
    <source>
        <dbReference type="Pfam" id="PF00590"/>
    </source>
</evidence>
<evidence type="ECO:0000313" key="10">
    <source>
        <dbReference type="Proteomes" id="UP000539953"/>
    </source>
</evidence>
<comment type="caution">
    <text evidence="9">The sequence shown here is derived from an EMBL/GenBank/DDBJ whole genome shotgun (WGS) entry which is preliminary data.</text>
</comment>
<dbReference type="Gene3D" id="3.30.950.10">
    <property type="entry name" value="Methyltransferase, Cobalt-precorrin-4 Transmethylase, Domain 2"/>
    <property type="match status" value="1"/>
</dbReference>
<dbReference type="InterPro" id="IPR035996">
    <property type="entry name" value="4pyrrol_Methylase_sf"/>
</dbReference>
<keyword evidence="4 6" id="KW-0808">Transferase</keyword>
<keyword evidence="1 6" id="KW-0963">Cytoplasm</keyword>
<dbReference type="SUPFAM" id="SSF53790">
    <property type="entry name" value="Tetrapyrrole methylase"/>
    <property type="match status" value="1"/>
</dbReference>
<dbReference type="InterPro" id="IPR014776">
    <property type="entry name" value="4pyrrole_Mease_sub2"/>
</dbReference>
<dbReference type="HAMAP" id="MF_01877">
    <property type="entry name" value="16SrRNA_methyltr_I"/>
    <property type="match status" value="1"/>
</dbReference>
<gene>
    <name evidence="6" type="primary">rsmI</name>
    <name evidence="9" type="ORF">HNQ47_001862</name>
</gene>
<dbReference type="EMBL" id="JACHHK010000009">
    <property type="protein sequence ID" value="MBB5183815.1"/>
    <property type="molecule type" value="Genomic_DNA"/>
</dbReference>
<dbReference type="CDD" id="cd11648">
    <property type="entry name" value="RsmI"/>
    <property type="match status" value="1"/>
</dbReference>
<dbReference type="InterPro" id="IPR014777">
    <property type="entry name" value="4pyrrole_Mease_sub1"/>
</dbReference>
<dbReference type="Gene3D" id="3.40.1010.10">
    <property type="entry name" value="Cobalt-precorrin-4 Transmethylase, Domain 1"/>
    <property type="match status" value="1"/>
</dbReference>
<reference evidence="9 10" key="1">
    <citation type="submission" date="2020-08" db="EMBL/GenBank/DDBJ databases">
        <title>Genomic Encyclopedia of Type Strains, Phase IV (KMG-IV): sequencing the most valuable type-strain genomes for metagenomic binning, comparative biology and taxonomic classification.</title>
        <authorList>
            <person name="Goeker M."/>
        </authorList>
    </citation>
    <scope>NUCLEOTIDE SEQUENCE [LARGE SCALE GENOMIC DNA]</scope>
    <source>
        <strain evidence="9 10">DSM 25799</strain>
    </source>
</reference>
<dbReference type="Proteomes" id="UP000539953">
    <property type="component" value="Unassembled WGS sequence"/>
</dbReference>
<evidence type="ECO:0000256" key="1">
    <source>
        <dbReference type="ARBA" id="ARBA00022490"/>
    </source>
</evidence>
<dbReference type="PANTHER" id="PTHR46111">
    <property type="entry name" value="RIBOSOMAL RNA SMALL SUBUNIT METHYLTRANSFERASE I"/>
    <property type="match status" value="1"/>
</dbReference>
<name>A0A7W8D1G3_9FIRM</name>
<dbReference type="InterPro" id="IPR008189">
    <property type="entry name" value="rRNA_ssu_MeTfrase_I"/>
</dbReference>
<accession>A0A7W8D1G3</accession>
<comment type="similarity">
    <text evidence="6">Belongs to the methyltransferase superfamily. RsmI family.</text>
</comment>
<evidence type="ECO:0000256" key="4">
    <source>
        <dbReference type="ARBA" id="ARBA00022679"/>
    </source>
</evidence>
<dbReference type="Pfam" id="PF23016">
    <property type="entry name" value="RsmI_C"/>
    <property type="match status" value="1"/>
</dbReference>
<dbReference type="InterPro" id="IPR053910">
    <property type="entry name" value="RsmI_HTH"/>
</dbReference>
<dbReference type="FunFam" id="3.40.1010.10:FF:000007">
    <property type="entry name" value="Ribosomal RNA small subunit methyltransferase I"/>
    <property type="match status" value="1"/>
</dbReference>